<organism evidence="2">
    <name type="scientific">Culex pipiens</name>
    <name type="common">House mosquito</name>
    <dbReference type="NCBI Taxonomy" id="7175"/>
    <lineage>
        <taxon>Eukaryota</taxon>
        <taxon>Metazoa</taxon>
        <taxon>Ecdysozoa</taxon>
        <taxon>Arthropoda</taxon>
        <taxon>Hexapoda</taxon>
        <taxon>Insecta</taxon>
        <taxon>Pterygota</taxon>
        <taxon>Neoptera</taxon>
        <taxon>Endopterygota</taxon>
        <taxon>Diptera</taxon>
        <taxon>Nematocera</taxon>
        <taxon>Culicoidea</taxon>
        <taxon>Culicidae</taxon>
        <taxon>Culicinae</taxon>
        <taxon>Culicini</taxon>
        <taxon>Culex</taxon>
        <taxon>Culex</taxon>
    </lineage>
</organism>
<sequence>MLMWPNSRKHAASVLWSRRKKSIGPSRKPSVPERTISYSSGTATTSARCWKKFVAVCRGPTERPSRMKLMCRYSTCSDQRPKRTMRPCPRPERRQRLPNRRLIRNRPNRRQAHRKRLRS</sequence>
<protein>
    <submittedName>
        <fullName evidence="2">(northern house mosquito) hypothetical protein</fullName>
    </submittedName>
</protein>
<dbReference type="AlphaFoldDB" id="A0A8D8FF52"/>
<accession>A0A8D8FF52</accession>
<proteinExistence type="predicted"/>
<reference evidence="2" key="1">
    <citation type="submission" date="2021-05" db="EMBL/GenBank/DDBJ databases">
        <authorList>
            <person name="Alioto T."/>
            <person name="Alioto T."/>
            <person name="Gomez Garrido J."/>
        </authorList>
    </citation>
    <scope>NUCLEOTIDE SEQUENCE</scope>
</reference>
<evidence type="ECO:0000313" key="2">
    <source>
        <dbReference type="EMBL" id="CAG6468525.1"/>
    </source>
</evidence>
<evidence type="ECO:0000256" key="1">
    <source>
        <dbReference type="SAM" id="MobiDB-lite"/>
    </source>
</evidence>
<feature type="region of interest" description="Disordered" evidence="1">
    <location>
        <begin position="75"/>
        <end position="119"/>
    </location>
</feature>
<feature type="compositionally biased region" description="Basic residues" evidence="1">
    <location>
        <begin position="96"/>
        <end position="119"/>
    </location>
</feature>
<name>A0A8D8FF52_CULPI</name>
<dbReference type="EMBL" id="HBUE01060828">
    <property type="protein sequence ID" value="CAG6468525.1"/>
    <property type="molecule type" value="Transcribed_RNA"/>
</dbReference>
<feature type="region of interest" description="Disordered" evidence="1">
    <location>
        <begin position="15"/>
        <end position="38"/>
    </location>
</feature>